<dbReference type="AlphaFoldDB" id="A0A840F3I9"/>
<dbReference type="RefSeq" id="WP_183371957.1">
    <property type="nucleotide sequence ID" value="NZ_BAABHL010000126.1"/>
</dbReference>
<keyword evidence="3" id="KW-1185">Reference proteome</keyword>
<protein>
    <submittedName>
        <fullName evidence="2">Uncharacterized protein</fullName>
    </submittedName>
</protein>
<feature type="compositionally biased region" description="Basic and acidic residues" evidence="1">
    <location>
        <begin position="24"/>
        <end position="36"/>
    </location>
</feature>
<proteinExistence type="predicted"/>
<comment type="caution">
    <text evidence="2">The sequence shown here is derived from an EMBL/GenBank/DDBJ whole genome shotgun (WGS) entry which is preliminary data.</text>
</comment>
<gene>
    <name evidence="2" type="ORF">BKA16_003605</name>
</gene>
<organism evidence="2 3">
    <name type="scientific">Gordonia humi</name>
    <dbReference type="NCBI Taxonomy" id="686429"/>
    <lineage>
        <taxon>Bacteria</taxon>
        <taxon>Bacillati</taxon>
        <taxon>Actinomycetota</taxon>
        <taxon>Actinomycetes</taxon>
        <taxon>Mycobacteriales</taxon>
        <taxon>Gordoniaceae</taxon>
        <taxon>Gordonia</taxon>
    </lineage>
</organism>
<evidence type="ECO:0000313" key="3">
    <source>
        <dbReference type="Proteomes" id="UP000551501"/>
    </source>
</evidence>
<feature type="region of interest" description="Disordered" evidence="1">
    <location>
        <begin position="1"/>
        <end position="65"/>
    </location>
</feature>
<evidence type="ECO:0000256" key="1">
    <source>
        <dbReference type="SAM" id="MobiDB-lite"/>
    </source>
</evidence>
<feature type="compositionally biased region" description="Low complexity" evidence="1">
    <location>
        <begin position="10"/>
        <end position="21"/>
    </location>
</feature>
<reference evidence="2 3" key="1">
    <citation type="submission" date="2020-08" db="EMBL/GenBank/DDBJ databases">
        <title>Sequencing the genomes of 1000 actinobacteria strains.</title>
        <authorList>
            <person name="Klenk H.-P."/>
        </authorList>
    </citation>
    <scope>NUCLEOTIDE SEQUENCE [LARGE SCALE GENOMIC DNA]</scope>
    <source>
        <strain evidence="2 3">DSM 45298</strain>
    </source>
</reference>
<sequence length="65" mass="6934">MSRTRRDPGARLPAAARIPAPEVTDGRIPRLRDREPAVTTDTGGSANDALTVVATRRRAGGQEQP</sequence>
<accession>A0A840F3I9</accession>
<evidence type="ECO:0000313" key="2">
    <source>
        <dbReference type="EMBL" id="MBB4137053.1"/>
    </source>
</evidence>
<name>A0A840F3I9_9ACTN</name>
<dbReference type="Proteomes" id="UP000551501">
    <property type="component" value="Unassembled WGS sequence"/>
</dbReference>
<dbReference type="EMBL" id="JACIFP010000001">
    <property type="protein sequence ID" value="MBB4137053.1"/>
    <property type="molecule type" value="Genomic_DNA"/>
</dbReference>